<organism evidence="5">
    <name type="scientific">freshwater metagenome</name>
    <dbReference type="NCBI Taxonomy" id="449393"/>
    <lineage>
        <taxon>unclassified sequences</taxon>
        <taxon>metagenomes</taxon>
        <taxon>ecological metagenomes</taxon>
    </lineage>
</organism>
<proteinExistence type="inferred from homology"/>
<sequence>MRSYDAVMSQIPHIEFNDGHSIPQIGFGVFQIPADDAEQLVGQAIDTGYRHIDTAWGYFNEEGVGAAVNNCGLPREDIFVTTKVWNSSQGRSLSTESLERSLETLGFDYLDLLLIHWPAPGNDLYVETWETFIELRESGRVRSIGVSNFEPEHLHRIIEATGVVPALNQVELHPFFQQKLLRDFHDLHGIVTEAWGPIARGAVDDDPLLVMLANNYGRTPAQIALRWEIQHGIVTIPKSATLSRIQSNFDVFDFTISDDDMAMIDAIDREDGRFGPLPSDMN</sequence>
<evidence type="ECO:0000256" key="3">
    <source>
        <dbReference type="ARBA" id="ARBA00023002"/>
    </source>
</evidence>
<feature type="domain" description="NADP-dependent oxidoreductase" evidence="4">
    <location>
        <begin position="30"/>
        <end position="268"/>
    </location>
</feature>
<protein>
    <submittedName>
        <fullName evidence="5">Unannotated protein</fullName>
    </submittedName>
</protein>
<dbReference type="PROSITE" id="PS00063">
    <property type="entry name" value="ALDOKETO_REDUCTASE_3"/>
    <property type="match status" value="1"/>
</dbReference>
<keyword evidence="2" id="KW-0521">NADP</keyword>
<evidence type="ECO:0000256" key="2">
    <source>
        <dbReference type="ARBA" id="ARBA00022857"/>
    </source>
</evidence>
<dbReference type="GO" id="GO:0016616">
    <property type="term" value="F:oxidoreductase activity, acting on the CH-OH group of donors, NAD or NADP as acceptor"/>
    <property type="evidence" value="ECO:0007669"/>
    <property type="project" value="UniProtKB-ARBA"/>
</dbReference>
<dbReference type="PANTHER" id="PTHR43827:SF3">
    <property type="entry name" value="NADP-DEPENDENT OXIDOREDUCTASE DOMAIN-CONTAINING PROTEIN"/>
    <property type="match status" value="1"/>
</dbReference>
<evidence type="ECO:0000313" key="5">
    <source>
        <dbReference type="EMBL" id="CAB4557304.1"/>
    </source>
</evidence>
<evidence type="ECO:0000256" key="1">
    <source>
        <dbReference type="ARBA" id="ARBA00007905"/>
    </source>
</evidence>
<dbReference type="PROSITE" id="PS00062">
    <property type="entry name" value="ALDOKETO_REDUCTASE_2"/>
    <property type="match status" value="1"/>
</dbReference>
<dbReference type="PRINTS" id="PR00069">
    <property type="entry name" value="ALDKETRDTASE"/>
</dbReference>
<dbReference type="InterPro" id="IPR023210">
    <property type="entry name" value="NADP_OxRdtase_dom"/>
</dbReference>
<accession>A0A6J6D1T0</accession>
<dbReference type="Gene3D" id="3.20.20.100">
    <property type="entry name" value="NADP-dependent oxidoreductase domain"/>
    <property type="match status" value="1"/>
</dbReference>
<dbReference type="PANTHER" id="PTHR43827">
    <property type="entry name" value="2,5-DIKETO-D-GLUCONIC ACID REDUCTASE"/>
    <property type="match status" value="1"/>
</dbReference>
<reference evidence="5" key="1">
    <citation type="submission" date="2020-05" db="EMBL/GenBank/DDBJ databases">
        <authorList>
            <person name="Chiriac C."/>
            <person name="Salcher M."/>
            <person name="Ghai R."/>
            <person name="Kavagutti S V."/>
        </authorList>
    </citation>
    <scope>NUCLEOTIDE SEQUENCE</scope>
</reference>
<dbReference type="AlphaFoldDB" id="A0A6J6D1T0"/>
<dbReference type="InterPro" id="IPR036812">
    <property type="entry name" value="NAD(P)_OxRdtase_dom_sf"/>
</dbReference>
<dbReference type="Pfam" id="PF00248">
    <property type="entry name" value="Aldo_ket_red"/>
    <property type="match status" value="1"/>
</dbReference>
<dbReference type="PIRSF" id="PIRSF000097">
    <property type="entry name" value="AKR"/>
    <property type="match status" value="1"/>
</dbReference>
<gene>
    <name evidence="5" type="ORF">UFOPK1495_01266</name>
</gene>
<dbReference type="PROSITE" id="PS00798">
    <property type="entry name" value="ALDOKETO_REDUCTASE_1"/>
    <property type="match status" value="1"/>
</dbReference>
<keyword evidence="3" id="KW-0560">Oxidoreductase</keyword>
<evidence type="ECO:0000259" key="4">
    <source>
        <dbReference type="Pfam" id="PF00248"/>
    </source>
</evidence>
<comment type="similarity">
    <text evidence="1">Belongs to the aldo/keto reductase family.</text>
</comment>
<dbReference type="SUPFAM" id="SSF51430">
    <property type="entry name" value="NAD(P)-linked oxidoreductase"/>
    <property type="match status" value="1"/>
</dbReference>
<dbReference type="EMBL" id="CAEZSU010000141">
    <property type="protein sequence ID" value="CAB4557304.1"/>
    <property type="molecule type" value="Genomic_DNA"/>
</dbReference>
<name>A0A6J6D1T0_9ZZZZ</name>
<dbReference type="InterPro" id="IPR020471">
    <property type="entry name" value="AKR"/>
</dbReference>
<dbReference type="InterPro" id="IPR018170">
    <property type="entry name" value="Aldo/ket_reductase_CS"/>
</dbReference>
<dbReference type="FunFam" id="3.20.20.100:FF:000015">
    <property type="entry name" value="Oxidoreductase, aldo/keto reductase family"/>
    <property type="match status" value="1"/>
</dbReference>